<dbReference type="PANTHER" id="PTHR12526">
    <property type="entry name" value="GLYCOSYLTRANSFERASE"/>
    <property type="match status" value="1"/>
</dbReference>
<reference evidence="2 3" key="1">
    <citation type="submission" date="2016-10" db="EMBL/GenBank/DDBJ databases">
        <authorList>
            <person name="de Groot N.N."/>
        </authorList>
    </citation>
    <scope>NUCLEOTIDE SEQUENCE [LARGE SCALE GENOMIC DNA]</scope>
    <source>
        <strain evidence="2 3">CGMCC 1.10449</strain>
    </source>
</reference>
<keyword evidence="3" id="KW-1185">Reference proteome</keyword>
<protein>
    <submittedName>
        <fullName evidence="2">Glycosyltransferase involved in cell wall bisynthesis</fullName>
    </submittedName>
</protein>
<name>A0A1H0Y403_9BACI</name>
<dbReference type="PANTHER" id="PTHR12526:SF630">
    <property type="entry name" value="GLYCOSYLTRANSFERASE"/>
    <property type="match status" value="1"/>
</dbReference>
<organism evidence="2 3">
    <name type="scientific">Virgibacillus salinus</name>
    <dbReference type="NCBI Taxonomy" id="553311"/>
    <lineage>
        <taxon>Bacteria</taxon>
        <taxon>Bacillati</taxon>
        <taxon>Bacillota</taxon>
        <taxon>Bacilli</taxon>
        <taxon>Bacillales</taxon>
        <taxon>Bacillaceae</taxon>
        <taxon>Virgibacillus</taxon>
    </lineage>
</organism>
<dbReference type="SUPFAM" id="SSF53756">
    <property type="entry name" value="UDP-Glycosyltransferase/glycogen phosphorylase"/>
    <property type="match status" value="1"/>
</dbReference>
<feature type="domain" description="Glycosyl transferase family 1" evidence="1">
    <location>
        <begin position="231"/>
        <end position="379"/>
    </location>
</feature>
<dbReference type="EMBL" id="FNKD01000001">
    <property type="protein sequence ID" value="SDQ09825.1"/>
    <property type="molecule type" value="Genomic_DNA"/>
</dbReference>
<gene>
    <name evidence="2" type="ORF">SAMN05216231_0408</name>
</gene>
<proteinExistence type="predicted"/>
<dbReference type="InterPro" id="IPR001296">
    <property type="entry name" value="Glyco_trans_1"/>
</dbReference>
<sequence>MRKKVLFMLISMNVGGTERAFLNMLDKLPEEEYEITLLLLQKKGGFYQEIPQHVKIQEMKEFPQVGRQLRDLTYNPKEKIKDYLSKRWYKQALFLMAIHSYMRVTKDRRILFKKIFKQVPIMEEEYDIAVAYAGPMDIITYYIATRVKAAEKNQWIHFDVNQIGFDPKFARRLYKSFNRICVVSNTAAIQLKEKLPTLSHKIETRTNEVSAMTLTELAVKEDVFPDSSIIRIVTVARIMKEKGPDIAVKILYALRQLGYNIQWHWVGEGEWRTHIQKLIKEFDLEDSFILEGAKSNPYPYIRQSDIYVQPSRHEGYCITIAEARALERPIVTTDTVGAQEQIKHGVTGLISGFKEQEIMQNVISLIEDPELKNKLSQALEKEKVEKAVPITNFKKDAI</sequence>
<evidence type="ECO:0000313" key="2">
    <source>
        <dbReference type="EMBL" id="SDQ09825.1"/>
    </source>
</evidence>
<dbReference type="GO" id="GO:0016757">
    <property type="term" value="F:glycosyltransferase activity"/>
    <property type="evidence" value="ECO:0007669"/>
    <property type="project" value="InterPro"/>
</dbReference>
<dbReference type="STRING" id="553311.SAMN05216231_0408"/>
<dbReference type="Pfam" id="PF00534">
    <property type="entry name" value="Glycos_transf_1"/>
    <property type="match status" value="1"/>
</dbReference>
<dbReference type="AlphaFoldDB" id="A0A1H0Y403"/>
<keyword evidence="2" id="KW-0808">Transferase</keyword>
<dbReference type="CDD" id="cd03811">
    <property type="entry name" value="GT4_GT28_WabH-like"/>
    <property type="match status" value="1"/>
</dbReference>
<dbReference type="RefSeq" id="WP_092491289.1">
    <property type="nucleotide sequence ID" value="NZ_FNKD01000001.1"/>
</dbReference>
<accession>A0A1H0Y403</accession>
<dbReference type="Gene3D" id="3.40.50.2000">
    <property type="entry name" value="Glycogen Phosphorylase B"/>
    <property type="match status" value="2"/>
</dbReference>
<evidence type="ECO:0000259" key="1">
    <source>
        <dbReference type="Pfam" id="PF00534"/>
    </source>
</evidence>
<evidence type="ECO:0000313" key="3">
    <source>
        <dbReference type="Proteomes" id="UP000199444"/>
    </source>
</evidence>
<dbReference type="Proteomes" id="UP000199444">
    <property type="component" value="Unassembled WGS sequence"/>
</dbReference>